<keyword evidence="2" id="KW-1185">Reference proteome</keyword>
<reference evidence="3" key="1">
    <citation type="submission" date="2022-11" db="UniProtKB">
        <authorList>
            <consortium name="WormBaseParasite"/>
        </authorList>
    </citation>
    <scope>IDENTIFICATION</scope>
</reference>
<dbReference type="Pfam" id="PF02456">
    <property type="entry name" value="Adeno_IVa2"/>
    <property type="match status" value="1"/>
</dbReference>
<organism evidence="2 3">
    <name type="scientific">Globodera rostochiensis</name>
    <name type="common">Golden nematode worm</name>
    <name type="synonym">Heterodera rostochiensis</name>
    <dbReference type="NCBI Taxonomy" id="31243"/>
    <lineage>
        <taxon>Eukaryota</taxon>
        <taxon>Metazoa</taxon>
        <taxon>Ecdysozoa</taxon>
        <taxon>Nematoda</taxon>
        <taxon>Chromadorea</taxon>
        <taxon>Rhabditida</taxon>
        <taxon>Tylenchina</taxon>
        <taxon>Tylenchomorpha</taxon>
        <taxon>Tylenchoidea</taxon>
        <taxon>Heteroderidae</taxon>
        <taxon>Heteroderinae</taxon>
        <taxon>Globodera</taxon>
    </lineage>
</organism>
<accession>A0A914HEX1</accession>
<dbReference type="WBParaSite" id="Gr19_v10_g1673.t1">
    <property type="protein sequence ID" value="Gr19_v10_g1673.t1"/>
    <property type="gene ID" value="Gr19_v10_g1673"/>
</dbReference>
<dbReference type="AlphaFoldDB" id="A0A914HEX1"/>
<sequence>MISNTSSFSDQDLKFKLPFGMIISGPSSSGKSTFLLNLVAEYRELIDPTPASILYCFGEMSTIVPVLQKAGISVYAAENVRVSNEDTVQSTTPLTTATPEGYGSSDFFHSLQSRHTNCSAITCSLFVDRYAPYQSPRKNSWSNFPYAFLLLTLSYKGN</sequence>
<proteinExistence type="predicted"/>
<evidence type="ECO:0000313" key="3">
    <source>
        <dbReference type="WBParaSite" id="Gr19_v10_g1673.t1"/>
    </source>
</evidence>
<protein>
    <submittedName>
        <fullName evidence="3">Uncharacterized protein</fullName>
    </submittedName>
</protein>
<evidence type="ECO:0000313" key="2">
    <source>
        <dbReference type="Proteomes" id="UP000887572"/>
    </source>
</evidence>
<dbReference type="InterPro" id="IPR027417">
    <property type="entry name" value="P-loop_NTPase"/>
</dbReference>
<name>A0A914HEX1_GLORO</name>
<dbReference type="Proteomes" id="UP000887572">
    <property type="component" value="Unplaced"/>
</dbReference>
<dbReference type="SUPFAM" id="SSF52540">
    <property type="entry name" value="P-loop containing nucleoside triphosphate hydrolases"/>
    <property type="match status" value="1"/>
</dbReference>
<dbReference type="InterPro" id="IPR003389">
    <property type="entry name" value="Adeno_IVa2"/>
</dbReference>
<keyword evidence="1" id="KW-1048">Host nucleus</keyword>
<dbReference type="GO" id="GO:0019073">
    <property type="term" value="P:viral DNA genome packaging"/>
    <property type="evidence" value="ECO:0007669"/>
    <property type="project" value="InterPro"/>
</dbReference>
<evidence type="ECO:0000256" key="1">
    <source>
        <dbReference type="ARBA" id="ARBA00022562"/>
    </source>
</evidence>